<keyword evidence="4" id="KW-1185">Reference proteome</keyword>
<proteinExistence type="predicted"/>
<sequence>MQDIASAVTGSLNRDGLGGMRTSLAMGGFRITGMADGTQPTDAATVAQAGVPIGVVLAFAGSVAPDTFLLCYGQAINRADYADLFAAIGTEYGSGDGVTTFNVPDVRGRAKAGKDNMGGTSANRLTGQTGGVNGDNLGATGGAETHTLTVAQIPSHDHGGVTGTSNPTVTGIRELGQAQTGGAGSRIGTGGSIGSVSHNHTIPDQGGGGAHNNVQPTIIFNQIIKATL</sequence>
<dbReference type="InterPro" id="IPR037053">
    <property type="entry name" value="Phage_tail_collar_dom_sf"/>
</dbReference>
<evidence type="ECO:0000313" key="4">
    <source>
        <dbReference type="Proteomes" id="UP000575068"/>
    </source>
</evidence>
<dbReference type="InterPro" id="IPR011083">
    <property type="entry name" value="Phage_tail_collar_dom"/>
</dbReference>
<dbReference type="Proteomes" id="UP000575068">
    <property type="component" value="Unassembled WGS sequence"/>
</dbReference>
<feature type="compositionally biased region" description="Polar residues" evidence="1">
    <location>
        <begin position="118"/>
        <end position="127"/>
    </location>
</feature>
<evidence type="ECO:0000313" key="3">
    <source>
        <dbReference type="EMBL" id="MBB4642376.1"/>
    </source>
</evidence>
<dbReference type="Pfam" id="PF07484">
    <property type="entry name" value="Collar"/>
    <property type="match status" value="1"/>
</dbReference>
<name>A0A840HY65_9SPHN</name>
<evidence type="ECO:0000259" key="2">
    <source>
        <dbReference type="Pfam" id="PF07484"/>
    </source>
</evidence>
<gene>
    <name evidence="3" type="ORF">HNQ99_002701</name>
</gene>
<dbReference type="AlphaFoldDB" id="A0A840HY65"/>
<dbReference type="EMBL" id="JACHOV010000010">
    <property type="protein sequence ID" value="MBB4642376.1"/>
    <property type="molecule type" value="Genomic_DNA"/>
</dbReference>
<comment type="caution">
    <text evidence="3">The sequence shown here is derived from an EMBL/GenBank/DDBJ whole genome shotgun (WGS) entry which is preliminary data.</text>
</comment>
<feature type="domain" description="Phage tail collar" evidence="2">
    <location>
        <begin position="54"/>
        <end position="110"/>
    </location>
</feature>
<evidence type="ECO:0000256" key="1">
    <source>
        <dbReference type="SAM" id="MobiDB-lite"/>
    </source>
</evidence>
<organism evidence="3 4">
    <name type="scientific">Rhizorhapis suberifaciens</name>
    <name type="common">corky root of lettuce</name>
    <dbReference type="NCBI Taxonomy" id="13656"/>
    <lineage>
        <taxon>Bacteria</taxon>
        <taxon>Pseudomonadati</taxon>
        <taxon>Pseudomonadota</taxon>
        <taxon>Alphaproteobacteria</taxon>
        <taxon>Sphingomonadales</taxon>
        <taxon>Sphingomonadaceae</taxon>
        <taxon>Rhizorhapis</taxon>
    </lineage>
</organism>
<dbReference type="Gene3D" id="3.90.1340.10">
    <property type="entry name" value="Phage tail collar domain"/>
    <property type="match status" value="1"/>
</dbReference>
<protein>
    <submittedName>
        <fullName evidence="3">Microcystin-dependent protein</fullName>
    </submittedName>
</protein>
<reference evidence="3 4" key="1">
    <citation type="submission" date="2020-08" db="EMBL/GenBank/DDBJ databases">
        <title>Genomic Encyclopedia of Type Strains, Phase IV (KMG-IV): sequencing the most valuable type-strain genomes for metagenomic binning, comparative biology and taxonomic classification.</title>
        <authorList>
            <person name="Goeker M."/>
        </authorList>
    </citation>
    <scope>NUCLEOTIDE SEQUENCE [LARGE SCALE GENOMIC DNA]</scope>
    <source>
        <strain evidence="3 4">DSM 7465</strain>
    </source>
</reference>
<feature type="region of interest" description="Disordered" evidence="1">
    <location>
        <begin position="110"/>
        <end position="131"/>
    </location>
</feature>
<accession>A0A840HY65</accession>
<dbReference type="SUPFAM" id="SSF88874">
    <property type="entry name" value="Receptor-binding domain of short tail fibre protein gp12"/>
    <property type="match status" value="1"/>
</dbReference>